<dbReference type="AlphaFoldDB" id="A0A2K8SKD8"/>
<dbReference type="Proteomes" id="UP000232003">
    <property type="component" value="Chromosome"/>
</dbReference>
<gene>
    <name evidence="1" type="ORF">COO91_01771</name>
</gene>
<proteinExistence type="predicted"/>
<evidence type="ECO:0000313" key="2">
    <source>
        <dbReference type="Proteomes" id="UP000232003"/>
    </source>
</evidence>
<sequence length="37" mass="4098">MQAIAIVLFTSKHLGGDRHCSVHFKVACRRSLLVCSL</sequence>
<name>A0A2K8SKD8_9NOSO</name>
<dbReference type="EMBL" id="CP024785">
    <property type="protein sequence ID" value="AUB35878.1"/>
    <property type="molecule type" value="Genomic_DNA"/>
</dbReference>
<accession>A0A2K8SKD8</accession>
<keyword evidence="2" id="KW-1185">Reference proteome</keyword>
<reference evidence="1 2" key="1">
    <citation type="submission" date="2017-11" db="EMBL/GenBank/DDBJ databases">
        <title>Complete genome of a free-living desiccation-tolerant cyanobacterium and its photosynthetic adaptation to extreme terrestrial habitat.</title>
        <authorList>
            <person name="Shang J."/>
        </authorList>
    </citation>
    <scope>NUCLEOTIDE SEQUENCE [LARGE SCALE GENOMIC DNA]</scope>
    <source>
        <strain evidence="1 2">CCNUN1</strain>
    </source>
</reference>
<protein>
    <submittedName>
        <fullName evidence="1">Uncharacterized protein</fullName>
    </submittedName>
</protein>
<dbReference type="KEGG" id="nfl:COO91_01771"/>
<organism evidence="1 2">
    <name type="scientific">Nostoc flagelliforme CCNUN1</name>
    <dbReference type="NCBI Taxonomy" id="2038116"/>
    <lineage>
        <taxon>Bacteria</taxon>
        <taxon>Bacillati</taxon>
        <taxon>Cyanobacteriota</taxon>
        <taxon>Cyanophyceae</taxon>
        <taxon>Nostocales</taxon>
        <taxon>Nostocaceae</taxon>
        <taxon>Nostoc</taxon>
    </lineage>
</organism>
<evidence type="ECO:0000313" key="1">
    <source>
        <dbReference type="EMBL" id="AUB35878.1"/>
    </source>
</evidence>